<dbReference type="AlphaFoldDB" id="A0A858PYQ7"/>
<keyword evidence="1" id="KW-0812">Transmembrane</keyword>
<evidence type="ECO:0000256" key="1">
    <source>
        <dbReference type="SAM" id="Phobius"/>
    </source>
</evidence>
<dbReference type="EMBL" id="CP046391">
    <property type="protein sequence ID" value="QJC27709.1"/>
    <property type="molecule type" value="Genomic_DNA"/>
</dbReference>
<keyword evidence="1" id="KW-1133">Transmembrane helix</keyword>
<evidence type="ECO:0000313" key="2">
    <source>
        <dbReference type="EMBL" id="QJC27709.1"/>
    </source>
</evidence>
<keyword evidence="3" id="KW-1185">Reference proteome</keyword>
<dbReference type="KEGG" id="aplt:ANPL_03255"/>
<protein>
    <recommendedName>
        <fullName evidence="4">Tetratricopeptide repeat-like domain-containing protein</fullName>
    </recommendedName>
</protein>
<evidence type="ECO:0000313" key="3">
    <source>
        <dbReference type="Proteomes" id="UP000500930"/>
    </source>
</evidence>
<sequence>MTNPSTVHILKLLTVRGHILTLRANLCRRAAMSMESISEFFVRYRVAVVAVVFLSIAASGIAFWFDSRSKQALILSGDSIYSALQHGDSPIVPGLRKVIEESKGIAVNLAEFRLAMQYVKDKDLAAARKLYFSLAEDKKLSRELRELAEYFGAIIALSEGDLGEDIEQRLLRLATGKDAVYKSSAKEALILMKLKKDDISGAVLIMKEVLGDPVANSEIKRNVENLLRVYGNK</sequence>
<dbReference type="Proteomes" id="UP000500930">
    <property type="component" value="Chromosome"/>
</dbReference>
<keyword evidence="1" id="KW-0472">Membrane</keyword>
<gene>
    <name evidence="2" type="ORF">ANPL_03255</name>
</gene>
<proteinExistence type="predicted"/>
<feature type="transmembrane region" description="Helical" evidence="1">
    <location>
        <begin position="42"/>
        <end position="65"/>
    </location>
</feature>
<evidence type="ECO:0008006" key="4">
    <source>
        <dbReference type="Google" id="ProtNLM"/>
    </source>
</evidence>
<reference evidence="2 3" key="1">
    <citation type="journal article" date="2020" name="Pathogens">
        <title>First Whole Genome Sequence of Anaplasma platys, an Obligate Intracellular Rickettsial Pathogen of Dogs.</title>
        <authorList>
            <person name="Llanes A."/>
            <person name="Rajeev S."/>
        </authorList>
    </citation>
    <scope>NUCLEOTIDE SEQUENCE [LARGE SCALE GENOMIC DNA]</scope>
    <source>
        <strain evidence="2 3">S3</strain>
    </source>
</reference>
<name>A0A858PYQ7_9RICK</name>
<organism evidence="2 3">
    <name type="scientific">Anaplasma platys</name>
    <dbReference type="NCBI Taxonomy" id="949"/>
    <lineage>
        <taxon>Bacteria</taxon>
        <taxon>Pseudomonadati</taxon>
        <taxon>Pseudomonadota</taxon>
        <taxon>Alphaproteobacteria</taxon>
        <taxon>Rickettsiales</taxon>
        <taxon>Anaplasmataceae</taxon>
        <taxon>Anaplasma</taxon>
    </lineage>
</organism>
<accession>A0A858PYQ7</accession>